<protein>
    <submittedName>
        <fullName evidence="1">tRNA-dihydrouridine synthase A</fullName>
    </submittedName>
</protein>
<sequence length="63" mass="6951">FKPYVESELARGTPLKHITRHVLGLYLGQPGARHFRRVLTEGVARADAGWGLIEQALAVVEKA</sequence>
<reference evidence="1" key="1">
    <citation type="submission" date="2013-08" db="EMBL/GenBank/DDBJ databases">
        <authorList>
            <person name="Mendez C."/>
            <person name="Richter M."/>
            <person name="Ferrer M."/>
            <person name="Sanchez J."/>
        </authorList>
    </citation>
    <scope>NUCLEOTIDE SEQUENCE</scope>
</reference>
<proteinExistence type="predicted"/>
<accession>T1B6I6</accession>
<evidence type="ECO:0000313" key="1">
    <source>
        <dbReference type="EMBL" id="EQD48564.1"/>
    </source>
</evidence>
<comment type="caution">
    <text evidence="1">The sequence shown here is derived from an EMBL/GenBank/DDBJ whole genome shotgun (WGS) entry which is preliminary data.</text>
</comment>
<feature type="non-terminal residue" evidence="1">
    <location>
        <position position="1"/>
    </location>
</feature>
<dbReference type="EMBL" id="AUZY01007828">
    <property type="protein sequence ID" value="EQD48564.1"/>
    <property type="molecule type" value="Genomic_DNA"/>
</dbReference>
<organism evidence="1">
    <name type="scientific">mine drainage metagenome</name>
    <dbReference type="NCBI Taxonomy" id="410659"/>
    <lineage>
        <taxon>unclassified sequences</taxon>
        <taxon>metagenomes</taxon>
        <taxon>ecological metagenomes</taxon>
    </lineage>
</organism>
<gene>
    <name evidence="1" type="ORF">B1B_12002</name>
</gene>
<name>T1B6I6_9ZZZZ</name>
<dbReference type="Gene3D" id="1.20.120.1460">
    <property type="match status" value="1"/>
</dbReference>
<dbReference type="AlphaFoldDB" id="T1B6I6"/>
<reference evidence="1" key="2">
    <citation type="journal article" date="2014" name="ISME J.">
        <title>Microbial stratification in low pH oxic and suboxic macroscopic growths along an acid mine drainage.</title>
        <authorList>
            <person name="Mendez-Garcia C."/>
            <person name="Mesa V."/>
            <person name="Sprenger R.R."/>
            <person name="Richter M."/>
            <person name="Diez M.S."/>
            <person name="Solano J."/>
            <person name="Bargiela R."/>
            <person name="Golyshina O.V."/>
            <person name="Manteca A."/>
            <person name="Ramos J.L."/>
            <person name="Gallego J.R."/>
            <person name="Llorente I."/>
            <person name="Martins Dos Santos V.A."/>
            <person name="Jensen O.N."/>
            <person name="Pelaez A.I."/>
            <person name="Sanchez J."/>
            <person name="Ferrer M."/>
        </authorList>
    </citation>
    <scope>NUCLEOTIDE SEQUENCE</scope>
</reference>